<feature type="chain" id="PRO_5046426298" evidence="1">
    <location>
        <begin position="31"/>
        <end position="488"/>
    </location>
</feature>
<dbReference type="InterPro" id="IPR000757">
    <property type="entry name" value="Beta-glucanase-like"/>
</dbReference>
<accession>A0ABS7BWW5</accession>
<dbReference type="Gene3D" id="2.60.120.200">
    <property type="match status" value="1"/>
</dbReference>
<name>A0ABS7BWW5_9BACL</name>
<dbReference type="CDD" id="cd00161">
    <property type="entry name" value="beta-trefoil_Ricin-like"/>
    <property type="match status" value="1"/>
</dbReference>
<protein>
    <submittedName>
        <fullName evidence="3">RICIN domain-containing protein</fullName>
    </submittedName>
</protein>
<proteinExistence type="predicted"/>
<reference evidence="3 4" key="1">
    <citation type="submission" date="2021-07" db="EMBL/GenBank/DDBJ databases">
        <title>Paenibacillus radiodurans sp. nov., isolated from the southeastern edge of Tengger Desert.</title>
        <authorList>
            <person name="Zhang G."/>
        </authorList>
    </citation>
    <scope>NUCLEOTIDE SEQUENCE [LARGE SCALE GENOMIC DNA]</scope>
    <source>
        <strain evidence="3 4">CCM 7311</strain>
    </source>
</reference>
<dbReference type="EMBL" id="JAHZIK010000029">
    <property type="protein sequence ID" value="MBW7452971.1"/>
    <property type="molecule type" value="Genomic_DNA"/>
</dbReference>
<dbReference type="Gene3D" id="2.80.10.50">
    <property type="match status" value="3"/>
</dbReference>
<dbReference type="InterPro" id="IPR000772">
    <property type="entry name" value="Ricin_B_lectin"/>
</dbReference>
<feature type="domain" description="GH16" evidence="2">
    <location>
        <begin position="224"/>
        <end position="488"/>
    </location>
</feature>
<feature type="signal peptide" evidence="1">
    <location>
        <begin position="1"/>
        <end position="30"/>
    </location>
</feature>
<evidence type="ECO:0000313" key="3">
    <source>
        <dbReference type="EMBL" id="MBW7452971.1"/>
    </source>
</evidence>
<dbReference type="SMART" id="SM00458">
    <property type="entry name" value="RICIN"/>
    <property type="match status" value="1"/>
</dbReference>
<dbReference type="PROSITE" id="PS50231">
    <property type="entry name" value="RICIN_B_LECTIN"/>
    <property type="match status" value="1"/>
</dbReference>
<dbReference type="Pfam" id="PF14200">
    <property type="entry name" value="RicinB_lectin_2"/>
    <property type="match status" value="2"/>
</dbReference>
<dbReference type="SUPFAM" id="SSF50370">
    <property type="entry name" value="Ricin B-like lectins"/>
    <property type="match status" value="1"/>
</dbReference>
<gene>
    <name evidence="3" type="ORF">K0U00_02805</name>
</gene>
<dbReference type="Proteomes" id="UP001519887">
    <property type="component" value="Unassembled WGS sequence"/>
</dbReference>
<dbReference type="InterPro" id="IPR013320">
    <property type="entry name" value="ConA-like_dom_sf"/>
</dbReference>
<sequence>MMKKRFLSFFLSLAVICSILFTSNLTTVSASDPIVSGNVYKLINPASGKALDVNGAGTANGTNVQIYTDNGSVSQKWQITSNGDGTCKLVNPNSGKALDVNGELTADGTNVQIWTSSTSVAQMWQITNNADGSLKLINPNSGKALDVNGGGTANGTNVQIWTSNTSAAQKWQLINVTGAAETIGTGSLSAPAVGPAPSFSVGGSGFVLVKNWNFGSNGTIKNISDMNSEFYYHDQFNTIGNGTNYGAITLAPDAANAISGQPIEDPNNKVRQFTTDSLKTTLVPLNGATTVSPTQHNVGNGSFQPKFTLPGGGSLLGRDILWETRVKYVTPKYFWFALWNSGNQWDGGAELDLQESFGYDNGGGNTNFDGRYWHSDPVGGTATTNYSNWGTGMASHGITSFDATQYHTYTLVYRANNTYSHYMDGIEIQSGTINWTLGATSNGTPIDFHFLVDAGWGHTGVASVNHSMPASELLGKYYEFDYSRVYLR</sequence>
<evidence type="ECO:0000259" key="2">
    <source>
        <dbReference type="PROSITE" id="PS51762"/>
    </source>
</evidence>
<organism evidence="3 4">
    <name type="scientific">Paenibacillus sepulcri</name>
    <dbReference type="NCBI Taxonomy" id="359917"/>
    <lineage>
        <taxon>Bacteria</taxon>
        <taxon>Bacillati</taxon>
        <taxon>Bacillota</taxon>
        <taxon>Bacilli</taxon>
        <taxon>Bacillales</taxon>
        <taxon>Paenibacillaceae</taxon>
        <taxon>Paenibacillus</taxon>
    </lineage>
</organism>
<dbReference type="SUPFAM" id="SSF49899">
    <property type="entry name" value="Concanavalin A-like lectins/glucanases"/>
    <property type="match status" value="1"/>
</dbReference>
<evidence type="ECO:0000313" key="4">
    <source>
        <dbReference type="Proteomes" id="UP001519887"/>
    </source>
</evidence>
<evidence type="ECO:0000256" key="1">
    <source>
        <dbReference type="SAM" id="SignalP"/>
    </source>
</evidence>
<dbReference type="PROSITE" id="PS51762">
    <property type="entry name" value="GH16_2"/>
    <property type="match status" value="1"/>
</dbReference>
<keyword evidence="4" id="KW-1185">Reference proteome</keyword>
<keyword evidence="1" id="KW-0732">Signal</keyword>
<dbReference type="InterPro" id="IPR035992">
    <property type="entry name" value="Ricin_B-like_lectins"/>
</dbReference>
<comment type="caution">
    <text evidence="3">The sequence shown here is derived from an EMBL/GenBank/DDBJ whole genome shotgun (WGS) entry which is preliminary data.</text>
</comment>